<dbReference type="STRING" id="3750.A0A498HTE2"/>
<sequence>MAAVVGAWMSELSKLKEKVGAKTRLVLSSKAEHAEQQQQEQREFKEARKENSCRMVQTRRDLDSSSRSEDTVCLLMDRFVPW</sequence>
<comment type="caution">
    <text evidence="2">The sequence shown here is derived from an EMBL/GenBank/DDBJ whole genome shotgun (WGS) entry which is preliminary data.</text>
</comment>
<feature type="region of interest" description="Disordered" evidence="1">
    <location>
        <begin position="30"/>
        <end position="67"/>
    </location>
</feature>
<protein>
    <submittedName>
        <fullName evidence="2">Uncharacterized protein</fullName>
    </submittedName>
</protein>
<organism evidence="2 3">
    <name type="scientific">Malus domestica</name>
    <name type="common">Apple</name>
    <name type="synonym">Pyrus malus</name>
    <dbReference type="NCBI Taxonomy" id="3750"/>
    <lineage>
        <taxon>Eukaryota</taxon>
        <taxon>Viridiplantae</taxon>
        <taxon>Streptophyta</taxon>
        <taxon>Embryophyta</taxon>
        <taxon>Tracheophyta</taxon>
        <taxon>Spermatophyta</taxon>
        <taxon>Magnoliopsida</taxon>
        <taxon>eudicotyledons</taxon>
        <taxon>Gunneridae</taxon>
        <taxon>Pentapetalae</taxon>
        <taxon>rosids</taxon>
        <taxon>fabids</taxon>
        <taxon>Rosales</taxon>
        <taxon>Rosaceae</taxon>
        <taxon>Amygdaloideae</taxon>
        <taxon>Maleae</taxon>
        <taxon>Malus</taxon>
    </lineage>
</organism>
<proteinExistence type="predicted"/>
<name>A0A498HTE2_MALDO</name>
<evidence type="ECO:0000313" key="2">
    <source>
        <dbReference type="EMBL" id="RXH73524.1"/>
    </source>
</evidence>
<dbReference type="Proteomes" id="UP000290289">
    <property type="component" value="Chromosome 15"/>
</dbReference>
<dbReference type="PANTHER" id="PTHR36346:SF2">
    <property type="entry name" value="EXPRESSED PROTEIN"/>
    <property type="match status" value="1"/>
</dbReference>
<reference evidence="2 3" key="1">
    <citation type="submission" date="2018-10" db="EMBL/GenBank/DDBJ databases">
        <title>A high-quality apple genome assembly.</title>
        <authorList>
            <person name="Hu J."/>
        </authorList>
    </citation>
    <scope>NUCLEOTIDE SEQUENCE [LARGE SCALE GENOMIC DNA]</scope>
    <source>
        <strain evidence="3">cv. HFTH1</strain>
        <tissue evidence="2">Young leaf</tissue>
    </source>
</reference>
<gene>
    <name evidence="2" type="ORF">DVH24_016346</name>
</gene>
<dbReference type="AlphaFoldDB" id="A0A498HTE2"/>
<dbReference type="EMBL" id="RDQH01000341">
    <property type="protein sequence ID" value="RXH73524.1"/>
    <property type="molecule type" value="Genomic_DNA"/>
</dbReference>
<keyword evidence="3" id="KW-1185">Reference proteome</keyword>
<evidence type="ECO:0000256" key="1">
    <source>
        <dbReference type="SAM" id="MobiDB-lite"/>
    </source>
</evidence>
<accession>A0A498HTE2</accession>
<dbReference type="PANTHER" id="PTHR36346">
    <property type="entry name" value="EXPRESSED PROTEIN"/>
    <property type="match status" value="1"/>
</dbReference>
<evidence type="ECO:0000313" key="3">
    <source>
        <dbReference type="Proteomes" id="UP000290289"/>
    </source>
</evidence>